<feature type="domain" description="Peptidase S1" evidence="9">
    <location>
        <begin position="546"/>
        <end position="801"/>
    </location>
</feature>
<dbReference type="Gene3D" id="2.40.70.10">
    <property type="entry name" value="Acid Proteases"/>
    <property type="match status" value="1"/>
</dbReference>
<dbReference type="InterPro" id="IPR018114">
    <property type="entry name" value="TRYPSIN_HIS"/>
</dbReference>
<dbReference type="Pfam" id="PF00089">
    <property type="entry name" value="Trypsin"/>
    <property type="match status" value="1"/>
</dbReference>
<dbReference type="PANTHER" id="PTHR24260:SF136">
    <property type="entry name" value="GH08193P-RELATED"/>
    <property type="match status" value="1"/>
</dbReference>
<dbReference type="AlphaFoldDB" id="A0A8J9UV02"/>
<keyword evidence="8" id="KW-1015">Disulfide bond</keyword>
<dbReference type="PANTHER" id="PTHR24260">
    <property type="match status" value="1"/>
</dbReference>
<dbReference type="GO" id="GO:0004252">
    <property type="term" value="F:serine-type endopeptidase activity"/>
    <property type="evidence" value="ECO:0007669"/>
    <property type="project" value="InterPro"/>
</dbReference>
<dbReference type="InterPro" id="IPR009003">
    <property type="entry name" value="Peptidase_S1_PA"/>
</dbReference>
<dbReference type="InterPro" id="IPR043504">
    <property type="entry name" value="Peptidase_S1_PA_chymotrypsin"/>
</dbReference>
<dbReference type="GO" id="GO:0006508">
    <property type="term" value="P:proteolysis"/>
    <property type="evidence" value="ECO:0007669"/>
    <property type="project" value="UniProtKB-KW"/>
</dbReference>
<evidence type="ECO:0000313" key="11">
    <source>
        <dbReference type="Proteomes" id="UP000838878"/>
    </source>
</evidence>
<keyword evidence="2" id="KW-0964">Secreted</keyword>
<dbReference type="Gene3D" id="2.40.10.10">
    <property type="entry name" value="Trypsin-like serine proteases"/>
    <property type="match status" value="1"/>
</dbReference>
<evidence type="ECO:0000256" key="6">
    <source>
        <dbReference type="ARBA" id="ARBA00022825"/>
    </source>
</evidence>
<evidence type="ECO:0000256" key="4">
    <source>
        <dbReference type="ARBA" id="ARBA00022729"/>
    </source>
</evidence>
<dbReference type="PRINTS" id="PR00722">
    <property type="entry name" value="CHYMOTRYPSIN"/>
</dbReference>
<dbReference type="Proteomes" id="UP000838878">
    <property type="component" value="Chromosome 10"/>
</dbReference>
<dbReference type="PROSITE" id="PS00134">
    <property type="entry name" value="TRYPSIN_HIS"/>
    <property type="match status" value="1"/>
</dbReference>
<dbReference type="InterPro" id="IPR001254">
    <property type="entry name" value="Trypsin_dom"/>
</dbReference>
<dbReference type="OrthoDB" id="6147874at2759"/>
<name>A0A8J9UV02_9NEOP</name>
<dbReference type="InterPro" id="IPR051333">
    <property type="entry name" value="CLIP_Serine_Protease"/>
</dbReference>
<dbReference type="InterPro" id="IPR001314">
    <property type="entry name" value="Peptidase_S1A"/>
</dbReference>
<dbReference type="CDD" id="cd00190">
    <property type="entry name" value="Tryp_SPc"/>
    <property type="match status" value="1"/>
</dbReference>
<keyword evidence="4" id="KW-0732">Signal</keyword>
<keyword evidence="6" id="KW-0720">Serine protease</keyword>
<keyword evidence="7" id="KW-0865">Zymogen</keyword>
<evidence type="ECO:0000256" key="1">
    <source>
        <dbReference type="ARBA" id="ARBA00004613"/>
    </source>
</evidence>
<dbReference type="GO" id="GO:0005576">
    <property type="term" value="C:extracellular region"/>
    <property type="evidence" value="ECO:0007669"/>
    <property type="project" value="UniProtKB-SubCell"/>
</dbReference>
<dbReference type="SUPFAM" id="SSF50494">
    <property type="entry name" value="Trypsin-like serine proteases"/>
    <property type="match status" value="1"/>
</dbReference>
<dbReference type="SMART" id="SM00020">
    <property type="entry name" value="Tryp_SPc"/>
    <property type="match status" value="1"/>
</dbReference>
<dbReference type="FunFam" id="2.40.10.10:FF:000146">
    <property type="entry name" value="Serine protease 53"/>
    <property type="match status" value="1"/>
</dbReference>
<evidence type="ECO:0000256" key="2">
    <source>
        <dbReference type="ARBA" id="ARBA00022525"/>
    </source>
</evidence>
<keyword evidence="11" id="KW-1185">Reference proteome</keyword>
<evidence type="ECO:0000256" key="7">
    <source>
        <dbReference type="ARBA" id="ARBA00023145"/>
    </source>
</evidence>
<sequence>MLSSTTDLPTWAQLTEFLESRFRSIEMIDPCKQFVKSSVSNKINQFSKPKSFHSAVQEVTKSSNNNCALCNGSHYIYHCQKFEQKPIKERIDFVQHKRLCFNCMCPNHIVNKCRQNTSCRKCGKKHHTMLHIEKDGSIHQESNTNEGEIHIQKSDKSNTETRIVAHFAQGLQSHNVLLATAIINAHSTTGEKYHIRALLDQGSQASFISESTVQLLNLKRIPVSGVVSGLGDGQTRIKYSVSLLLESRYNPNAKYRVNAYVLGVLTSLLPGDKLCAPKWVHLEQLQLADPGYATPGKIDILLGADVYSEILQNNMVKHPEGNLIAQLTAFGWVLSGRIPRDSLHRKSIINMHIQMRSDDVLRKFWEIEAEPDLIKKKLTVEEEEFINVKSEINFDPITSPLLMVRPCEDEDIVIWFDPGLSPREKNRYYVVINKILPKGSVLNFSFDSDVHIIRITSHDYTKYVKEFLSDREQVMYNFTSDSDGYGFIVKGAIPGISPYLTSLAINNQEFCNIPKVGYFEEIISETNDSGPYSQCGRRKIKYTELIVNGDATKPGDWPWHVAIYNITNSVIRYICGGTLISKYFILTAAHCVTVKGIALGPKSLHVVLGKHNLVGEEQASQEKQVHRVIVHGKFQFNISENDIALLKLRSDVVFSNYIQPACLWYSNIQPSNKVFGTVVGWGLDSTDSLTFELRQAKMPIVAKTKCMKSDLTYYGKILNGKKFCAGYHNGTSVCNGDSGSGFHVFVPDEDIEEDDSGAWYVRGIVSTMLSREGASSLCDSTQYAIFTDVEKYRLWIDSYLETERD</sequence>
<dbReference type="InterPro" id="IPR021109">
    <property type="entry name" value="Peptidase_aspartic_dom_sf"/>
</dbReference>
<evidence type="ECO:0000256" key="3">
    <source>
        <dbReference type="ARBA" id="ARBA00022670"/>
    </source>
</evidence>
<evidence type="ECO:0000256" key="8">
    <source>
        <dbReference type="ARBA" id="ARBA00023157"/>
    </source>
</evidence>
<accession>A0A8J9UV02</accession>
<dbReference type="EMBL" id="OV170230">
    <property type="protein sequence ID" value="CAH0715160.1"/>
    <property type="molecule type" value="Genomic_DNA"/>
</dbReference>
<keyword evidence="3" id="KW-0645">Protease</keyword>
<keyword evidence="5" id="KW-0378">Hydrolase</keyword>
<dbReference type="PROSITE" id="PS50240">
    <property type="entry name" value="TRYPSIN_DOM"/>
    <property type="match status" value="1"/>
</dbReference>
<evidence type="ECO:0000256" key="5">
    <source>
        <dbReference type="ARBA" id="ARBA00022801"/>
    </source>
</evidence>
<evidence type="ECO:0000259" key="9">
    <source>
        <dbReference type="PROSITE" id="PS50240"/>
    </source>
</evidence>
<evidence type="ECO:0000313" key="10">
    <source>
        <dbReference type="EMBL" id="CAH0715160.1"/>
    </source>
</evidence>
<feature type="non-terminal residue" evidence="10">
    <location>
        <position position="805"/>
    </location>
</feature>
<comment type="subcellular location">
    <subcellularLocation>
        <location evidence="1">Secreted</location>
    </subcellularLocation>
</comment>
<protein>
    <recommendedName>
        <fullName evidence="9">Peptidase S1 domain-containing protein</fullName>
    </recommendedName>
</protein>
<gene>
    <name evidence="10" type="ORF">BINO364_LOCUS2131</name>
</gene>
<organism evidence="10 11">
    <name type="scientific">Brenthis ino</name>
    <name type="common">lesser marbled fritillary</name>
    <dbReference type="NCBI Taxonomy" id="405034"/>
    <lineage>
        <taxon>Eukaryota</taxon>
        <taxon>Metazoa</taxon>
        <taxon>Ecdysozoa</taxon>
        <taxon>Arthropoda</taxon>
        <taxon>Hexapoda</taxon>
        <taxon>Insecta</taxon>
        <taxon>Pterygota</taxon>
        <taxon>Neoptera</taxon>
        <taxon>Endopterygota</taxon>
        <taxon>Lepidoptera</taxon>
        <taxon>Glossata</taxon>
        <taxon>Ditrysia</taxon>
        <taxon>Papilionoidea</taxon>
        <taxon>Nymphalidae</taxon>
        <taxon>Heliconiinae</taxon>
        <taxon>Argynnini</taxon>
        <taxon>Brenthis</taxon>
    </lineage>
</organism>
<reference evidence="10" key="1">
    <citation type="submission" date="2021-12" db="EMBL/GenBank/DDBJ databases">
        <authorList>
            <person name="Martin H S."/>
        </authorList>
    </citation>
    <scope>NUCLEOTIDE SEQUENCE</scope>
</reference>
<proteinExistence type="predicted"/>